<protein>
    <submittedName>
        <fullName evidence="1">Uncharacterized protein</fullName>
    </submittedName>
</protein>
<accession>A0A9X1VEM1</accession>
<keyword evidence="2" id="KW-1185">Reference proteome</keyword>
<name>A0A9X1VEM1_9BACT</name>
<dbReference type="EMBL" id="JALBGC010000002">
    <property type="protein sequence ID" value="MCI1187198.1"/>
    <property type="molecule type" value="Genomic_DNA"/>
</dbReference>
<proteinExistence type="predicted"/>
<dbReference type="AlphaFoldDB" id="A0A9X1VEM1"/>
<evidence type="ECO:0000313" key="1">
    <source>
        <dbReference type="EMBL" id="MCI1187198.1"/>
    </source>
</evidence>
<sequence>MAQPKYAARFENFFLNLRLNRDQFADMAAFTLQALEQGGPAFQAVAAALATSLGGYRTTHVGQLSGAARGAVVTLAQALADFKAYVKKVERKFVIPNYEEKSADFVAIFPNGRGGLAKANQTKVEDAFEAFLNALDDRPTVFPSPLRKEGRETILPNLADALKRADTQATTTDTQRIDLHDGREATCRALFRAYATLLLEYADQPQRAAAFFDLSKADTGGGKKKGQLPGIAPKS</sequence>
<comment type="caution">
    <text evidence="1">The sequence shown here is derived from an EMBL/GenBank/DDBJ whole genome shotgun (WGS) entry which is preliminary data.</text>
</comment>
<evidence type="ECO:0000313" key="2">
    <source>
        <dbReference type="Proteomes" id="UP001139193"/>
    </source>
</evidence>
<organism evidence="1 2">
    <name type="scientific">Hymenobacter cyanobacteriorum</name>
    <dbReference type="NCBI Taxonomy" id="2926463"/>
    <lineage>
        <taxon>Bacteria</taxon>
        <taxon>Pseudomonadati</taxon>
        <taxon>Bacteroidota</taxon>
        <taxon>Cytophagia</taxon>
        <taxon>Cytophagales</taxon>
        <taxon>Hymenobacteraceae</taxon>
        <taxon>Hymenobacter</taxon>
    </lineage>
</organism>
<gene>
    <name evidence="1" type="ORF">MON38_07175</name>
</gene>
<dbReference type="Proteomes" id="UP001139193">
    <property type="component" value="Unassembled WGS sequence"/>
</dbReference>
<reference evidence="1" key="1">
    <citation type="submission" date="2022-03" db="EMBL/GenBank/DDBJ databases">
        <title>Bacterial whole genome sequence for Hymenobacter sp. DH14.</title>
        <authorList>
            <person name="Le V."/>
        </authorList>
    </citation>
    <scope>NUCLEOTIDE SEQUENCE</scope>
    <source>
        <strain evidence="1">DH14</strain>
    </source>
</reference>
<dbReference type="RefSeq" id="WP_241935479.1">
    <property type="nucleotide sequence ID" value="NZ_JALBGC010000002.1"/>
</dbReference>